<sequence length="259" mass="28812">MFDEVDRVKERRRERMERIRTQSRDSLAPFVDEWKDPIDPDADPFPYASRRNSGTMPQLPPREKWGIQIFASALLVGMAYLVFQSSVVPLDWKKSAREVMTRDFNFAGVADWYEARFGALPALLPSLSVKKAVPVSGPGTQAAWKWPASWKVVKQFDSASAKVVLSTGTGGAVTMGEAGWVTFVGEKPGFGTTVVVRLAQGREMWFGNLEKIQVAVNDFLQPGQVVGVPRAVNETARYLYLGARAQEQAIDPLEVISFE</sequence>
<name>A0A9X3Z3L8_9BACL</name>
<evidence type="ECO:0000313" key="4">
    <source>
        <dbReference type="Proteomes" id="UP001151071"/>
    </source>
</evidence>
<keyword evidence="4" id="KW-1185">Reference proteome</keyword>
<dbReference type="SUPFAM" id="SSF51261">
    <property type="entry name" value="Duplicated hybrid motif"/>
    <property type="match status" value="1"/>
</dbReference>
<dbReference type="InterPro" id="IPR016047">
    <property type="entry name" value="M23ase_b-sheet_dom"/>
</dbReference>
<dbReference type="Proteomes" id="UP001151071">
    <property type="component" value="Unassembled WGS sequence"/>
</dbReference>
<evidence type="ECO:0000313" key="3">
    <source>
        <dbReference type="EMBL" id="MDA5109006.1"/>
    </source>
</evidence>
<comment type="caution">
    <text evidence="3">The sequence shown here is derived from an EMBL/GenBank/DDBJ whole genome shotgun (WGS) entry which is preliminary data.</text>
</comment>
<accession>A0A9X3Z3L8</accession>
<proteinExistence type="predicted"/>
<organism evidence="3 4">
    <name type="scientific">Brevibacillus thermoruber</name>
    <dbReference type="NCBI Taxonomy" id="33942"/>
    <lineage>
        <taxon>Bacteria</taxon>
        <taxon>Bacillati</taxon>
        <taxon>Bacillota</taxon>
        <taxon>Bacilli</taxon>
        <taxon>Bacillales</taxon>
        <taxon>Paenibacillaceae</taxon>
        <taxon>Brevibacillus</taxon>
    </lineage>
</organism>
<dbReference type="EMBL" id="JAPYYP010000012">
    <property type="protein sequence ID" value="MDA5109006.1"/>
    <property type="molecule type" value="Genomic_DNA"/>
</dbReference>
<dbReference type="AlphaFoldDB" id="A0A9X3Z3L8"/>
<protein>
    <submittedName>
        <fullName evidence="3">M23 family metallopeptidase</fullName>
    </submittedName>
</protein>
<gene>
    <name evidence="3" type="ORF">O3V59_11590</name>
</gene>
<dbReference type="RefSeq" id="WP_271140160.1">
    <property type="nucleotide sequence ID" value="NZ_JAPYYP010000012.1"/>
</dbReference>
<evidence type="ECO:0000256" key="1">
    <source>
        <dbReference type="SAM" id="MobiDB-lite"/>
    </source>
</evidence>
<dbReference type="InterPro" id="IPR011055">
    <property type="entry name" value="Dup_hybrid_motif"/>
</dbReference>
<feature type="region of interest" description="Disordered" evidence="1">
    <location>
        <begin position="1"/>
        <end position="20"/>
    </location>
</feature>
<dbReference type="Pfam" id="PF01551">
    <property type="entry name" value="Peptidase_M23"/>
    <property type="match status" value="1"/>
</dbReference>
<dbReference type="Gene3D" id="2.70.70.10">
    <property type="entry name" value="Glucose Permease (Domain IIA)"/>
    <property type="match status" value="1"/>
</dbReference>
<reference evidence="3" key="1">
    <citation type="submission" date="2022-12" db="EMBL/GenBank/DDBJ databases">
        <title>Draft genome sequence of the thermophilic strain Brevibacillus thermoruber HT42, isolated from Los Humeros, Puebla, Mexico, with biotechnological potential.</title>
        <authorList>
            <person name="Lara Sanchez J."/>
            <person name="Solis Palacios R."/>
            <person name="Bustos Baena A.S."/>
            <person name="Ruz Baez A.E."/>
            <person name="Espinosa Luna G."/>
            <person name="Oliart Ros R.M."/>
        </authorList>
    </citation>
    <scope>NUCLEOTIDE SEQUENCE</scope>
    <source>
        <strain evidence="3">HT42</strain>
    </source>
</reference>
<evidence type="ECO:0000259" key="2">
    <source>
        <dbReference type="Pfam" id="PF01551"/>
    </source>
</evidence>
<feature type="domain" description="M23ase beta-sheet core" evidence="2">
    <location>
        <begin position="166"/>
        <end position="252"/>
    </location>
</feature>